<evidence type="ECO:0000256" key="4">
    <source>
        <dbReference type="ARBA" id="ARBA00022741"/>
    </source>
</evidence>
<reference evidence="10 11" key="1">
    <citation type="submission" date="2015-01" db="EMBL/GenBank/DDBJ databases">
        <title>Draft genome of the acidophilic iron oxidizer Acidithrix ferrooxidans strain Py-F3.</title>
        <authorList>
            <person name="Poehlein A."/>
            <person name="Eisen S."/>
            <person name="Schloemann M."/>
            <person name="Johnson B.D."/>
            <person name="Daniel R."/>
            <person name="Muehling M."/>
        </authorList>
    </citation>
    <scope>NUCLEOTIDE SEQUENCE [LARGE SCALE GENOMIC DNA]</scope>
    <source>
        <strain evidence="10 11">Py-F3</strain>
    </source>
</reference>
<dbReference type="SUPFAM" id="SSF52402">
    <property type="entry name" value="Adenine nucleotide alpha hydrolases-like"/>
    <property type="match status" value="1"/>
</dbReference>
<proteinExistence type="inferred from homology"/>
<protein>
    <recommendedName>
        <fullName evidence="8">7-cyano-7-deazaguanine synthase</fullName>
        <ecNumber evidence="8">6.3.4.20</ecNumber>
    </recommendedName>
</protein>
<dbReference type="GO" id="GO:0005524">
    <property type="term" value="F:ATP binding"/>
    <property type="evidence" value="ECO:0007669"/>
    <property type="project" value="UniProtKB-KW"/>
</dbReference>
<sequence>MLVKADEYECCGQSFQYGQWLQYGQRHSVELEFARRVGTFYAVLRHVLANIDLRVFGGSALTADIPVPTDFGSQNRTEDIPVTYVPVRHTIFTFVLALAATIEATNIFIGVNTLNYSGYPECRP</sequence>
<comment type="catalytic activity">
    <reaction evidence="9">
        <text>7-carboxy-7-carbaguanine + NH4(+) + 2 ATP = 7-cyano-7-carbaguanine + 2 AMP + 2 diphosphate + 2 H(+)</text>
        <dbReference type="Rhea" id="RHEA:27982"/>
        <dbReference type="ChEBI" id="CHEBI:15378"/>
        <dbReference type="ChEBI" id="CHEBI:28938"/>
        <dbReference type="ChEBI" id="CHEBI:30616"/>
        <dbReference type="ChEBI" id="CHEBI:33019"/>
        <dbReference type="ChEBI" id="CHEBI:45075"/>
        <dbReference type="ChEBI" id="CHEBI:61036"/>
        <dbReference type="ChEBI" id="CHEBI:456215"/>
        <dbReference type="EC" id="6.3.4.20"/>
    </reaction>
</comment>
<comment type="caution">
    <text evidence="10">The sequence shown here is derived from an EMBL/GenBank/DDBJ whole genome shotgun (WGS) entry which is preliminary data.</text>
</comment>
<gene>
    <name evidence="10" type="primary">queC3</name>
    <name evidence="10" type="ORF">AXFE_34220</name>
</gene>
<dbReference type="AlphaFoldDB" id="A0A0D8HD48"/>
<evidence type="ECO:0000256" key="9">
    <source>
        <dbReference type="ARBA" id="ARBA00047890"/>
    </source>
</evidence>
<dbReference type="PANTHER" id="PTHR42914:SF1">
    <property type="entry name" value="7-CYANO-7-DEAZAGUANINE SYNTHASE"/>
    <property type="match status" value="1"/>
</dbReference>
<dbReference type="GO" id="GO:0016874">
    <property type="term" value="F:ligase activity"/>
    <property type="evidence" value="ECO:0007669"/>
    <property type="project" value="UniProtKB-KW"/>
</dbReference>
<keyword evidence="2 10" id="KW-0436">Ligase</keyword>
<keyword evidence="3" id="KW-0479">Metal-binding</keyword>
<evidence type="ECO:0000256" key="6">
    <source>
        <dbReference type="ARBA" id="ARBA00022840"/>
    </source>
</evidence>
<dbReference type="PANTHER" id="PTHR42914">
    <property type="entry name" value="7-CYANO-7-DEAZAGUANINE SYNTHASE"/>
    <property type="match status" value="1"/>
</dbReference>
<comment type="pathway">
    <text evidence="1">Purine metabolism; 7-cyano-7-deazaguanine biosynthesis.</text>
</comment>
<dbReference type="STRING" id="1280514.AXFE_34220"/>
<evidence type="ECO:0000256" key="2">
    <source>
        <dbReference type="ARBA" id="ARBA00022598"/>
    </source>
</evidence>
<dbReference type="InterPro" id="IPR018317">
    <property type="entry name" value="QueC"/>
</dbReference>
<accession>A0A0D8HD48</accession>
<keyword evidence="4" id="KW-0547">Nucleotide-binding</keyword>
<evidence type="ECO:0000256" key="8">
    <source>
        <dbReference type="ARBA" id="ARBA00039149"/>
    </source>
</evidence>
<keyword evidence="11" id="KW-1185">Reference proteome</keyword>
<dbReference type="Proteomes" id="UP000032360">
    <property type="component" value="Unassembled WGS sequence"/>
</dbReference>
<dbReference type="InterPro" id="IPR014729">
    <property type="entry name" value="Rossmann-like_a/b/a_fold"/>
</dbReference>
<keyword evidence="5" id="KW-0862">Zinc</keyword>
<keyword evidence="6" id="KW-0067">ATP-binding</keyword>
<comment type="similarity">
    <text evidence="7">Belongs to the QueC family.</text>
</comment>
<name>A0A0D8HD48_9ACTN</name>
<dbReference type="EC" id="6.3.4.20" evidence="8"/>
<dbReference type="GO" id="GO:0046872">
    <property type="term" value="F:metal ion binding"/>
    <property type="evidence" value="ECO:0007669"/>
    <property type="project" value="UniProtKB-KW"/>
</dbReference>
<evidence type="ECO:0000256" key="5">
    <source>
        <dbReference type="ARBA" id="ARBA00022833"/>
    </source>
</evidence>
<dbReference type="PATRIC" id="fig|1280514.3.peg.4594"/>
<dbReference type="Gene3D" id="3.40.50.620">
    <property type="entry name" value="HUPs"/>
    <property type="match status" value="1"/>
</dbReference>
<evidence type="ECO:0000313" key="10">
    <source>
        <dbReference type="EMBL" id="KJF15737.1"/>
    </source>
</evidence>
<organism evidence="10 11">
    <name type="scientific">Acidithrix ferrooxidans</name>
    <dbReference type="NCBI Taxonomy" id="1280514"/>
    <lineage>
        <taxon>Bacteria</taxon>
        <taxon>Bacillati</taxon>
        <taxon>Actinomycetota</taxon>
        <taxon>Acidimicrobiia</taxon>
        <taxon>Acidimicrobiales</taxon>
        <taxon>Acidimicrobiaceae</taxon>
        <taxon>Acidithrix</taxon>
    </lineage>
</organism>
<dbReference type="Pfam" id="PF06508">
    <property type="entry name" value="QueC"/>
    <property type="match status" value="1"/>
</dbReference>
<evidence type="ECO:0000256" key="7">
    <source>
        <dbReference type="ARBA" id="ARBA00037993"/>
    </source>
</evidence>
<evidence type="ECO:0000313" key="11">
    <source>
        <dbReference type="Proteomes" id="UP000032360"/>
    </source>
</evidence>
<evidence type="ECO:0000256" key="1">
    <source>
        <dbReference type="ARBA" id="ARBA00005061"/>
    </source>
</evidence>
<evidence type="ECO:0000256" key="3">
    <source>
        <dbReference type="ARBA" id="ARBA00022723"/>
    </source>
</evidence>
<dbReference type="EMBL" id="JXYS01000129">
    <property type="protein sequence ID" value="KJF15737.1"/>
    <property type="molecule type" value="Genomic_DNA"/>
</dbReference>